<dbReference type="InterPro" id="IPR011856">
    <property type="entry name" value="tRNA_endonuc-like_dom_sf"/>
</dbReference>
<keyword evidence="16" id="KW-1185">Reference proteome</keyword>
<dbReference type="Proteomes" id="UP000199163">
    <property type="component" value="Unassembled WGS sequence"/>
</dbReference>
<dbReference type="HAMAP" id="MF_00130">
    <property type="entry name" value="RecU"/>
    <property type="match status" value="1"/>
</dbReference>
<accession>A0A1G7ZDY0</accession>
<evidence type="ECO:0000256" key="4">
    <source>
        <dbReference type="ARBA" id="ARBA00022723"/>
    </source>
</evidence>
<dbReference type="GO" id="GO:0005737">
    <property type="term" value="C:cytoplasm"/>
    <property type="evidence" value="ECO:0007669"/>
    <property type="project" value="UniProtKB-SubCell"/>
</dbReference>
<evidence type="ECO:0000256" key="14">
    <source>
        <dbReference type="NCBIfam" id="TIGR00648"/>
    </source>
</evidence>
<evidence type="ECO:0000256" key="1">
    <source>
        <dbReference type="ARBA" id="ARBA00004496"/>
    </source>
</evidence>
<comment type="subcellular location">
    <subcellularLocation>
        <location evidence="1 13">Cytoplasm</location>
    </subcellularLocation>
</comment>
<proteinExistence type="inferred from homology"/>
<organism evidence="15 16">
    <name type="scientific">Alteribacillus persepolensis</name>
    <dbReference type="NCBI Taxonomy" id="568899"/>
    <lineage>
        <taxon>Bacteria</taxon>
        <taxon>Bacillati</taxon>
        <taxon>Bacillota</taxon>
        <taxon>Bacilli</taxon>
        <taxon>Bacillales</taxon>
        <taxon>Bacillaceae</taxon>
        <taxon>Alteribacillus</taxon>
    </lineage>
</organism>
<dbReference type="InterPro" id="IPR011335">
    <property type="entry name" value="Restrct_endonuc-II-like"/>
</dbReference>
<comment type="catalytic activity">
    <reaction evidence="13">
        <text>Endonucleolytic cleavage at a junction such as a reciprocal single-stranded crossover between two homologous DNA duplexes (Holliday junction).</text>
        <dbReference type="EC" id="3.1.21.10"/>
    </reaction>
</comment>
<dbReference type="CDD" id="cd22354">
    <property type="entry name" value="RecU-like"/>
    <property type="match status" value="1"/>
</dbReference>
<keyword evidence="3 13" id="KW-0540">Nuclease</keyword>
<keyword evidence="2 13" id="KW-0963">Cytoplasm</keyword>
<keyword evidence="6 13" id="KW-0227">DNA damage</keyword>
<dbReference type="GO" id="GO:0000287">
    <property type="term" value="F:magnesium ion binding"/>
    <property type="evidence" value="ECO:0007669"/>
    <property type="project" value="UniProtKB-UniRule"/>
</dbReference>
<keyword evidence="4 13" id="KW-0479">Metal-binding</keyword>
<protein>
    <recommendedName>
        <fullName evidence="12 13">Holliday junction resolvase RecU</fullName>
        <ecNumber evidence="13 14">3.1.21.10</ecNumber>
    </recommendedName>
    <alternativeName>
        <fullName evidence="13">Recombination protein U homolog</fullName>
    </alternativeName>
</protein>
<dbReference type="SUPFAM" id="SSF52980">
    <property type="entry name" value="Restriction endonuclease-like"/>
    <property type="match status" value="1"/>
</dbReference>
<evidence type="ECO:0000256" key="10">
    <source>
        <dbReference type="ARBA" id="ARBA00023204"/>
    </source>
</evidence>
<dbReference type="InterPro" id="IPR004612">
    <property type="entry name" value="Resolv_RecU"/>
</dbReference>
<keyword evidence="8 13" id="KW-0460">Magnesium</keyword>
<feature type="binding site" evidence="13">
    <location>
        <position position="85"/>
    </location>
    <ligand>
        <name>Mg(2+)</name>
        <dbReference type="ChEBI" id="CHEBI:18420"/>
    </ligand>
</feature>
<reference evidence="16" key="1">
    <citation type="submission" date="2016-10" db="EMBL/GenBank/DDBJ databases">
        <authorList>
            <person name="Varghese N."/>
            <person name="Submissions S."/>
        </authorList>
    </citation>
    <scope>NUCLEOTIDE SEQUENCE [LARGE SCALE GENOMIC DNA]</scope>
    <source>
        <strain evidence="16">DSM 21632</strain>
    </source>
</reference>
<keyword evidence="10 13" id="KW-0234">DNA repair</keyword>
<keyword evidence="7 13" id="KW-0378">Hydrolase</keyword>
<dbReference type="STRING" id="568899.SAMN05192534_101489"/>
<keyword evidence="9 13" id="KW-0233">DNA recombination</keyword>
<evidence type="ECO:0000313" key="15">
    <source>
        <dbReference type="EMBL" id="SDH06310.1"/>
    </source>
</evidence>
<evidence type="ECO:0000256" key="13">
    <source>
        <dbReference type="HAMAP-Rule" id="MF_00130"/>
    </source>
</evidence>
<sequence>MAFRYPSGKKYTAPRSLHNNRFTHKKFGNRGMSLEEDLNETNEYYRSTGRCVIHKKPTPIQVVHVDYPKRSAAKITEAYFKQASTTDYNGIYRGRYVDFEAKETRNKTSFPLQNIHPHQAEHMRDVVKHGGISFLIIRFSAVNETYLYDASYFHWWYFEQHKRKSIPKSDIETYGSFLMEGYTPRLDYLATIDKIYF</sequence>
<evidence type="ECO:0000256" key="8">
    <source>
        <dbReference type="ARBA" id="ARBA00022842"/>
    </source>
</evidence>
<feature type="binding site" evidence="13">
    <location>
        <position position="87"/>
    </location>
    <ligand>
        <name>Mg(2+)</name>
        <dbReference type="ChEBI" id="CHEBI:18420"/>
    </ligand>
</feature>
<feature type="binding site" evidence="13">
    <location>
        <position position="100"/>
    </location>
    <ligand>
        <name>Mg(2+)</name>
        <dbReference type="ChEBI" id="CHEBI:18420"/>
    </ligand>
</feature>
<evidence type="ECO:0000313" key="16">
    <source>
        <dbReference type="Proteomes" id="UP000199163"/>
    </source>
</evidence>
<dbReference type="OrthoDB" id="9783592at2"/>
<dbReference type="AlphaFoldDB" id="A0A1G7ZDY0"/>
<evidence type="ECO:0000256" key="3">
    <source>
        <dbReference type="ARBA" id="ARBA00022722"/>
    </source>
</evidence>
<feature type="binding site" evidence="13">
    <location>
        <position position="119"/>
    </location>
    <ligand>
        <name>Mg(2+)</name>
        <dbReference type="ChEBI" id="CHEBI:18420"/>
    </ligand>
</feature>
<evidence type="ECO:0000256" key="5">
    <source>
        <dbReference type="ARBA" id="ARBA00022759"/>
    </source>
</evidence>
<dbReference type="GO" id="GO:0006281">
    <property type="term" value="P:DNA repair"/>
    <property type="evidence" value="ECO:0007669"/>
    <property type="project" value="UniProtKB-UniRule"/>
</dbReference>
<comment type="cofactor">
    <cofactor evidence="13">
        <name>Mg(2+)</name>
        <dbReference type="ChEBI" id="CHEBI:18420"/>
    </cofactor>
    <text evidence="13">Binds 1 Mg(2+) ion per subunit.</text>
</comment>
<dbReference type="Gene3D" id="3.40.1350.10">
    <property type="match status" value="1"/>
</dbReference>
<comment type="similarity">
    <text evidence="11 13">Belongs to the RecU family.</text>
</comment>
<evidence type="ECO:0000256" key="9">
    <source>
        <dbReference type="ARBA" id="ARBA00023172"/>
    </source>
</evidence>
<dbReference type="EC" id="3.1.21.10" evidence="13 14"/>
<dbReference type="GO" id="GO:0007059">
    <property type="term" value="P:chromosome segregation"/>
    <property type="evidence" value="ECO:0007669"/>
    <property type="project" value="UniProtKB-UniRule"/>
</dbReference>
<feature type="site" description="Transition state stabilizer" evidence="13">
    <location>
        <position position="102"/>
    </location>
</feature>
<dbReference type="EMBL" id="FNDK01000001">
    <property type="protein sequence ID" value="SDH06310.1"/>
    <property type="molecule type" value="Genomic_DNA"/>
</dbReference>
<evidence type="ECO:0000256" key="6">
    <source>
        <dbReference type="ARBA" id="ARBA00022763"/>
    </source>
</evidence>
<name>A0A1G7ZDY0_9BACI</name>
<keyword evidence="5 13" id="KW-0255">Endonuclease</keyword>
<evidence type="ECO:0000256" key="11">
    <source>
        <dbReference type="ARBA" id="ARBA00023447"/>
    </source>
</evidence>
<gene>
    <name evidence="13" type="primary">recU</name>
    <name evidence="15" type="ORF">SAMN05192534_101489</name>
</gene>
<dbReference type="RefSeq" id="WP_091270829.1">
    <property type="nucleotide sequence ID" value="NZ_FNDK01000001.1"/>
</dbReference>
<dbReference type="NCBIfam" id="TIGR00648">
    <property type="entry name" value="recU"/>
    <property type="match status" value="1"/>
</dbReference>
<dbReference type="GO" id="GO:0008821">
    <property type="term" value="F:crossover junction DNA endonuclease activity"/>
    <property type="evidence" value="ECO:0007669"/>
    <property type="project" value="UniProtKB-EC"/>
</dbReference>
<comment type="function">
    <text evidence="13">Endonuclease that resolves Holliday junction intermediates in genetic recombination. Cleaves mobile four-strand junctions by introducing symmetrical nicks in paired strands. Promotes annealing of linear ssDNA with homologous dsDNA. Required for DNA repair, homologous recombination and chromosome segregation.</text>
</comment>
<evidence type="ECO:0000256" key="7">
    <source>
        <dbReference type="ARBA" id="ARBA00022801"/>
    </source>
</evidence>
<dbReference type="GO" id="GO:0003676">
    <property type="term" value="F:nucleic acid binding"/>
    <property type="evidence" value="ECO:0007669"/>
    <property type="project" value="InterPro"/>
</dbReference>
<evidence type="ECO:0000256" key="2">
    <source>
        <dbReference type="ARBA" id="ARBA00022490"/>
    </source>
</evidence>
<dbReference type="GO" id="GO:0006310">
    <property type="term" value="P:DNA recombination"/>
    <property type="evidence" value="ECO:0007669"/>
    <property type="project" value="UniProtKB-UniRule"/>
</dbReference>
<dbReference type="PIRSF" id="PIRSF037785">
    <property type="entry name" value="RecU"/>
    <property type="match status" value="1"/>
</dbReference>
<evidence type="ECO:0000256" key="12">
    <source>
        <dbReference type="ARBA" id="ARBA00029523"/>
    </source>
</evidence>
<dbReference type="Pfam" id="PF03838">
    <property type="entry name" value="RecU"/>
    <property type="match status" value="1"/>
</dbReference>
<dbReference type="NCBIfam" id="NF002584">
    <property type="entry name" value="PRK02234.1-5"/>
    <property type="match status" value="1"/>
</dbReference>